<evidence type="ECO:0000256" key="1">
    <source>
        <dbReference type="SAM" id="MobiDB-lite"/>
    </source>
</evidence>
<sequence>MICFVLWLKYPAPSQRLASQEPPVIEAPPLDLQSFLDVEEGSATSLVSLPQSTHFEGGKKKQFIPLNVVPQQKSQQSPKVQIVATKRSASKRQGISSNLRKQLEQSESNADQLVGQSTDAFSRGLLSLSEYHLALNIGFDTKLKAAEIRQTKQANISFLNQKQQLFQQAVEQLQAFDQPAAQGWYGDLVHARLLLAQNQYEIADATKNIDRQQAALSQISNLSREYFNIRKAELQIGEADLSEFRRASRAVYLANQESQYLYGRDKNDTAGLSVYVRELEEIQTELQWMANRDAGMGRNDLLSLSKSHLAYTRGKYYQKKDHKNESRKYFQESMQYSQDAWKERINVYYPAGTASLHDLTSAWIMWNASGTEYTELESRDSGTINREIQAGLDQMLNIAERIRDRRGRMASDISLVRCLKNSEMLKEFKVAQTR</sequence>
<feature type="compositionally biased region" description="Polar residues" evidence="1">
    <location>
        <begin position="91"/>
        <end position="112"/>
    </location>
</feature>
<protein>
    <submittedName>
        <fullName evidence="2">Uncharacterized protein</fullName>
    </submittedName>
</protein>
<keyword evidence="3" id="KW-1185">Reference proteome</keyword>
<gene>
    <name evidence="2" type="ORF">Pan241w_23420</name>
</gene>
<dbReference type="Proteomes" id="UP000317171">
    <property type="component" value="Chromosome"/>
</dbReference>
<feature type="region of interest" description="Disordered" evidence="1">
    <location>
        <begin position="86"/>
        <end position="112"/>
    </location>
</feature>
<reference evidence="2 3" key="1">
    <citation type="submission" date="2019-02" db="EMBL/GenBank/DDBJ databases">
        <title>Deep-cultivation of Planctomycetes and their phenomic and genomic characterization uncovers novel biology.</title>
        <authorList>
            <person name="Wiegand S."/>
            <person name="Jogler M."/>
            <person name="Boedeker C."/>
            <person name="Pinto D."/>
            <person name="Vollmers J."/>
            <person name="Rivas-Marin E."/>
            <person name="Kohn T."/>
            <person name="Peeters S.H."/>
            <person name="Heuer A."/>
            <person name="Rast P."/>
            <person name="Oberbeckmann S."/>
            <person name="Bunk B."/>
            <person name="Jeske O."/>
            <person name="Meyerdierks A."/>
            <person name="Storesund J.E."/>
            <person name="Kallscheuer N."/>
            <person name="Luecker S."/>
            <person name="Lage O.M."/>
            <person name="Pohl T."/>
            <person name="Merkel B.J."/>
            <person name="Hornburger P."/>
            <person name="Mueller R.-W."/>
            <person name="Bruemmer F."/>
            <person name="Labrenz M."/>
            <person name="Spormann A.M."/>
            <person name="Op den Camp H."/>
            <person name="Overmann J."/>
            <person name="Amann R."/>
            <person name="Jetten M.S.M."/>
            <person name="Mascher T."/>
            <person name="Medema M.H."/>
            <person name="Devos D.P."/>
            <person name="Kaster A.-K."/>
            <person name="Ovreas L."/>
            <person name="Rohde M."/>
            <person name="Galperin M.Y."/>
            <person name="Jogler C."/>
        </authorList>
    </citation>
    <scope>NUCLEOTIDE SEQUENCE [LARGE SCALE GENOMIC DNA]</scope>
    <source>
        <strain evidence="2 3">Pan241w</strain>
    </source>
</reference>
<accession>A0A517REI6</accession>
<dbReference type="AlphaFoldDB" id="A0A517REI6"/>
<evidence type="ECO:0000313" key="3">
    <source>
        <dbReference type="Proteomes" id="UP000317171"/>
    </source>
</evidence>
<organism evidence="2 3">
    <name type="scientific">Gimesia alba</name>
    <dbReference type="NCBI Taxonomy" id="2527973"/>
    <lineage>
        <taxon>Bacteria</taxon>
        <taxon>Pseudomonadati</taxon>
        <taxon>Planctomycetota</taxon>
        <taxon>Planctomycetia</taxon>
        <taxon>Planctomycetales</taxon>
        <taxon>Planctomycetaceae</taxon>
        <taxon>Gimesia</taxon>
    </lineage>
</organism>
<dbReference type="EMBL" id="CP036269">
    <property type="protein sequence ID" value="QDT42260.1"/>
    <property type="molecule type" value="Genomic_DNA"/>
</dbReference>
<dbReference type="KEGG" id="gaz:Pan241w_23420"/>
<proteinExistence type="predicted"/>
<name>A0A517REI6_9PLAN</name>
<evidence type="ECO:0000313" key="2">
    <source>
        <dbReference type="EMBL" id="QDT42260.1"/>
    </source>
</evidence>